<keyword evidence="2" id="KW-1185">Reference proteome</keyword>
<accession>A0A9N9FVE0</accession>
<dbReference type="EMBL" id="CAJVPS010002314">
    <property type="protein sequence ID" value="CAG8565247.1"/>
    <property type="molecule type" value="Genomic_DNA"/>
</dbReference>
<gene>
    <name evidence="1" type="ORF">ALEPTO_LOCUS6547</name>
</gene>
<proteinExistence type="predicted"/>
<organism evidence="1 2">
    <name type="scientific">Ambispora leptoticha</name>
    <dbReference type="NCBI Taxonomy" id="144679"/>
    <lineage>
        <taxon>Eukaryota</taxon>
        <taxon>Fungi</taxon>
        <taxon>Fungi incertae sedis</taxon>
        <taxon>Mucoromycota</taxon>
        <taxon>Glomeromycotina</taxon>
        <taxon>Glomeromycetes</taxon>
        <taxon>Archaeosporales</taxon>
        <taxon>Ambisporaceae</taxon>
        <taxon>Ambispora</taxon>
    </lineage>
</organism>
<reference evidence="1" key="1">
    <citation type="submission" date="2021-06" db="EMBL/GenBank/DDBJ databases">
        <authorList>
            <person name="Kallberg Y."/>
            <person name="Tangrot J."/>
            <person name="Rosling A."/>
        </authorList>
    </citation>
    <scope>NUCLEOTIDE SEQUENCE</scope>
    <source>
        <strain evidence="1">FL130A</strain>
    </source>
</reference>
<sequence length="109" mass="13604">MEERFARIEHEMRRRLRDDGMYTNYEILHENVEELWEGVERRFARIEREVETMRRRRRQQQQINSQINARLANIEQSPRIFVAAVVTDSFFNKLYNHWELLRMFEDFLV</sequence>
<name>A0A9N9FVE0_9GLOM</name>
<evidence type="ECO:0000313" key="1">
    <source>
        <dbReference type="EMBL" id="CAG8565247.1"/>
    </source>
</evidence>
<dbReference type="Proteomes" id="UP000789508">
    <property type="component" value="Unassembled WGS sequence"/>
</dbReference>
<evidence type="ECO:0000313" key="2">
    <source>
        <dbReference type="Proteomes" id="UP000789508"/>
    </source>
</evidence>
<protein>
    <submittedName>
        <fullName evidence="1">1294_t:CDS:1</fullName>
    </submittedName>
</protein>
<comment type="caution">
    <text evidence="1">The sequence shown here is derived from an EMBL/GenBank/DDBJ whole genome shotgun (WGS) entry which is preliminary data.</text>
</comment>
<dbReference type="AlphaFoldDB" id="A0A9N9FVE0"/>